<sequence>MTIQKSIRQMKKEAWTLIAILYLSSISLLMLTVNVLPKTGLNSFYIIGGGLMALTSLLSWKEAYKLVNCINEAKGTKKPE</sequence>
<geneLocation type="plasmid" evidence="2">
    <name>pTy031_01</name>
</geneLocation>
<reference evidence="2" key="1">
    <citation type="submission" date="2016-09" db="EMBL/GenBank/DDBJ databases">
        <title>Whole genome sequence analysis of Salmonella Typhi isolated in Thailand before and after the introduction of a national immunization program.</title>
        <authorList>
            <person name="Dyson Z.A."/>
            <person name="Thanh D.P."/>
            <person name="Bodhidatta L."/>
            <person name="Mason C.J."/>
            <person name="Rabaa M.A."/>
            <person name="Vinh P.V."/>
            <person name="Thanh T.H."/>
            <person name="Thwaites G.E."/>
            <person name="Baker S."/>
            <person name="Holt K.E."/>
        </authorList>
    </citation>
    <scope>NUCLEOTIDE SEQUENCE</scope>
    <source>
        <strain evidence="2">Salmonella Typhi Ty031 plasmid pTy031_01</strain>
        <plasmid evidence="2">pTy031_01</plasmid>
    </source>
</reference>
<keyword evidence="1" id="KW-0472">Membrane</keyword>
<name>A0A1L4BLV2_SALTI</name>
<keyword evidence="1" id="KW-0812">Transmembrane</keyword>
<evidence type="ECO:0000256" key="1">
    <source>
        <dbReference type="SAM" id="Phobius"/>
    </source>
</evidence>
<accession>A0A1L4BLV2</accession>
<proteinExistence type="predicted"/>
<evidence type="ECO:0000313" key="2">
    <source>
        <dbReference type="EMBL" id="API82912.1"/>
    </source>
</evidence>
<dbReference type="EMBL" id="KX833210">
    <property type="protein sequence ID" value="API82912.1"/>
    <property type="molecule type" value="Genomic_DNA"/>
</dbReference>
<dbReference type="AlphaFoldDB" id="A0A1L4BLV2"/>
<protein>
    <submittedName>
        <fullName evidence="2">Uncharacterized protein</fullName>
    </submittedName>
</protein>
<organism evidence="2">
    <name type="scientific">Salmonella typhi</name>
    <dbReference type="NCBI Taxonomy" id="90370"/>
    <lineage>
        <taxon>Bacteria</taxon>
        <taxon>Pseudomonadati</taxon>
        <taxon>Pseudomonadota</taxon>
        <taxon>Gammaproteobacteria</taxon>
        <taxon>Enterobacterales</taxon>
        <taxon>Enterobacteriaceae</taxon>
        <taxon>Salmonella</taxon>
    </lineage>
</organism>
<keyword evidence="2" id="KW-0614">Plasmid</keyword>
<keyword evidence="1" id="KW-1133">Transmembrane helix</keyword>
<feature type="transmembrane region" description="Helical" evidence="1">
    <location>
        <begin position="42"/>
        <end position="60"/>
    </location>
</feature>
<feature type="transmembrane region" description="Helical" evidence="1">
    <location>
        <begin position="14"/>
        <end position="36"/>
    </location>
</feature>